<evidence type="ECO:0000313" key="1">
    <source>
        <dbReference type="EMBL" id="RZH69351.1"/>
    </source>
</evidence>
<proteinExistence type="predicted"/>
<sequence>MTSRDWRADRESVFDRDAFTCRHCGTDGGDDPATLRAYPVSDVPLEGQVHESALVTVCDECFETLEGPAATEPIATDELFHLVRETTRLQGTTISAVADFASLATALPSTLESALETGTDAAVDDSVSEYRRTRRDILLAIAVVDARLERLAALDDEGYEPATRRALAAFSDTAADLQTTLREVVALSETVPIGLERCQGCFESLEGESCATCGLAARETAAWRKDDGTLAFEGLFTTINDRLQGASETTETLTERTTTLAERLTAA</sequence>
<dbReference type="STRING" id="222984.GCA_000731985_02769"/>
<dbReference type="RefSeq" id="WP_130170208.1">
    <property type="nucleotide sequence ID" value="NZ_SHMR01000001.1"/>
</dbReference>
<gene>
    <name evidence="1" type="ORF">ELS17_07985</name>
</gene>
<protein>
    <submittedName>
        <fullName evidence="1">HNH endonuclease</fullName>
    </submittedName>
</protein>
<dbReference type="EMBL" id="SHMR01000001">
    <property type="protein sequence ID" value="RZH69351.1"/>
    <property type="molecule type" value="Genomic_DNA"/>
</dbReference>
<organism evidence="1 2">
    <name type="scientific">Natrinema altunense</name>
    <dbReference type="NCBI Taxonomy" id="222984"/>
    <lineage>
        <taxon>Archaea</taxon>
        <taxon>Methanobacteriati</taxon>
        <taxon>Methanobacteriota</taxon>
        <taxon>Stenosarchaea group</taxon>
        <taxon>Halobacteria</taxon>
        <taxon>Halobacteriales</taxon>
        <taxon>Natrialbaceae</taxon>
        <taxon>Natrinema</taxon>
    </lineage>
</organism>
<name>A0A482Y047_9EURY</name>
<dbReference type="OrthoDB" id="11472at2157"/>
<keyword evidence="1" id="KW-0255">Endonuclease</keyword>
<reference evidence="1 2" key="1">
    <citation type="submission" date="2019-02" db="EMBL/GenBank/DDBJ databases">
        <title>Genome analysis provides insights into bioremediation potentialities and Haloocin production by Natrinema altunense strain 4.1R isolated from Chott Douz in Tunisian desert.</title>
        <authorList>
            <person name="Najjari A."/>
            <person name="Youssef N."/>
            <person name="Ben Dhia O."/>
            <person name="Ferjani R."/>
            <person name="El Hidri D."/>
            <person name="Ouzari H.I."/>
            <person name="Cherif A."/>
        </authorList>
    </citation>
    <scope>NUCLEOTIDE SEQUENCE [LARGE SCALE GENOMIC DNA]</scope>
    <source>
        <strain evidence="1 2">4.1R</strain>
    </source>
</reference>
<dbReference type="Proteomes" id="UP000292704">
    <property type="component" value="Unassembled WGS sequence"/>
</dbReference>
<keyword evidence="1" id="KW-0540">Nuclease</keyword>
<keyword evidence="1" id="KW-0378">Hydrolase</keyword>
<dbReference type="AlphaFoldDB" id="A0A482Y047"/>
<accession>A0A482Y047</accession>
<dbReference type="GO" id="GO:0004519">
    <property type="term" value="F:endonuclease activity"/>
    <property type="evidence" value="ECO:0007669"/>
    <property type="project" value="UniProtKB-KW"/>
</dbReference>
<evidence type="ECO:0000313" key="2">
    <source>
        <dbReference type="Proteomes" id="UP000292704"/>
    </source>
</evidence>
<comment type="caution">
    <text evidence="1">The sequence shown here is derived from an EMBL/GenBank/DDBJ whole genome shotgun (WGS) entry which is preliminary data.</text>
</comment>